<protein>
    <submittedName>
        <fullName evidence="5">Transcriptional regulator, MerR family</fullName>
    </submittedName>
</protein>
<dbReference type="InterPro" id="IPR000551">
    <property type="entry name" value="MerR-type_HTH_dom"/>
</dbReference>
<dbReference type="GO" id="GO:0003700">
    <property type="term" value="F:DNA-binding transcription factor activity"/>
    <property type="evidence" value="ECO:0007669"/>
    <property type="project" value="InterPro"/>
</dbReference>
<evidence type="ECO:0000256" key="3">
    <source>
        <dbReference type="ARBA" id="ARBA00023163"/>
    </source>
</evidence>
<evidence type="ECO:0000313" key="6">
    <source>
        <dbReference type="Proteomes" id="UP000198407"/>
    </source>
</evidence>
<dbReference type="EMBL" id="FZOL01000024">
    <property type="protein sequence ID" value="SNT10559.1"/>
    <property type="molecule type" value="Genomic_DNA"/>
</dbReference>
<dbReference type="CDD" id="cd01104">
    <property type="entry name" value="HTH_MlrA-CarA"/>
    <property type="match status" value="1"/>
</dbReference>
<dbReference type="OrthoDB" id="9800334at2"/>
<dbReference type="AlphaFoldDB" id="A0A239JY30"/>
<evidence type="ECO:0000313" key="5">
    <source>
        <dbReference type="EMBL" id="SNT10559.1"/>
    </source>
</evidence>
<dbReference type="Gene3D" id="1.10.1660.10">
    <property type="match status" value="1"/>
</dbReference>
<evidence type="ECO:0000256" key="2">
    <source>
        <dbReference type="ARBA" id="ARBA00023125"/>
    </source>
</evidence>
<keyword evidence="3" id="KW-0804">Transcription</keyword>
<name>A0A239JY30_9PSED</name>
<dbReference type="GO" id="GO:0003677">
    <property type="term" value="F:DNA binding"/>
    <property type="evidence" value="ECO:0007669"/>
    <property type="project" value="UniProtKB-KW"/>
</dbReference>
<dbReference type="PANTHER" id="PTHR30204">
    <property type="entry name" value="REDOX-CYCLING DRUG-SENSING TRANSCRIPTIONAL ACTIVATOR SOXR"/>
    <property type="match status" value="1"/>
</dbReference>
<accession>A0A239JY30</accession>
<proteinExistence type="predicted"/>
<keyword evidence="6" id="KW-1185">Reference proteome</keyword>
<dbReference type="SMART" id="SM00422">
    <property type="entry name" value="HTH_MERR"/>
    <property type="match status" value="1"/>
</dbReference>
<evidence type="ECO:0000259" key="4">
    <source>
        <dbReference type="PROSITE" id="PS50937"/>
    </source>
</evidence>
<dbReference type="SUPFAM" id="SSF46955">
    <property type="entry name" value="Putative DNA-binding domain"/>
    <property type="match status" value="1"/>
</dbReference>
<keyword evidence="1" id="KW-0805">Transcription regulation</keyword>
<evidence type="ECO:0000256" key="1">
    <source>
        <dbReference type="ARBA" id="ARBA00023015"/>
    </source>
</evidence>
<dbReference type="RefSeq" id="WP_042127125.1">
    <property type="nucleotide sequence ID" value="NZ_FZOL01000024.1"/>
</dbReference>
<dbReference type="STRING" id="1215104.GCA_000730585_01787"/>
<dbReference type="Pfam" id="PF13411">
    <property type="entry name" value="MerR_1"/>
    <property type="match status" value="1"/>
</dbReference>
<dbReference type="PANTHER" id="PTHR30204:SF67">
    <property type="entry name" value="HTH-TYPE TRANSCRIPTIONAL REGULATOR MLRA-RELATED"/>
    <property type="match status" value="1"/>
</dbReference>
<feature type="domain" description="HTH merR-type" evidence="4">
    <location>
        <begin position="6"/>
        <end position="75"/>
    </location>
</feature>
<organism evidence="5 6">
    <name type="scientific">Pseudomonas japonica</name>
    <dbReference type="NCBI Taxonomy" id="256466"/>
    <lineage>
        <taxon>Bacteria</taxon>
        <taxon>Pseudomonadati</taxon>
        <taxon>Pseudomonadota</taxon>
        <taxon>Gammaproteobacteria</taxon>
        <taxon>Pseudomonadales</taxon>
        <taxon>Pseudomonadaceae</taxon>
        <taxon>Pseudomonas</taxon>
    </lineage>
</organism>
<dbReference type="Proteomes" id="UP000198407">
    <property type="component" value="Unassembled WGS sequence"/>
</dbReference>
<dbReference type="InterPro" id="IPR047057">
    <property type="entry name" value="MerR_fam"/>
</dbReference>
<keyword evidence="2" id="KW-0238">DNA-binding</keyword>
<sequence>MPSEPLLPIREIARLTGVNPVTLRAWERRYGLVVPQRTSKGHRLYSQEQVQRIQTILSWLNRGVAVSQVLPLLEHEQAAQQPTPGDDWQAQRAMLTDCIAHLAERRLDQQFNQAMALYPAFTLCEHLLLPLLDHLETRWQVHPCANVEQAFFHSWLRSKLGLRVYHNNRQSNGAPVLLISADTYPVDPALWLCAWLVSDAGYPVEVFDLPLQGRDLALAIERLHARALLLSINSAADSERLHRSLTLIEVPKLLFGAAVTLHRQAARPDAEWYLLDSPLAALRCLKGLGALAPNTSVPGNPACN</sequence>
<gene>
    <name evidence="5" type="ORF">SAMN05444352_12442</name>
</gene>
<reference evidence="6" key="1">
    <citation type="submission" date="2017-06" db="EMBL/GenBank/DDBJ databases">
        <authorList>
            <person name="Varghese N."/>
            <person name="Submissions S."/>
        </authorList>
    </citation>
    <scope>NUCLEOTIDE SEQUENCE [LARGE SCALE GENOMIC DNA]</scope>
    <source>
        <strain evidence="6">DSM 22348</strain>
    </source>
</reference>
<dbReference type="PROSITE" id="PS50937">
    <property type="entry name" value="HTH_MERR_2"/>
    <property type="match status" value="1"/>
</dbReference>
<dbReference type="InterPro" id="IPR009061">
    <property type="entry name" value="DNA-bd_dom_put_sf"/>
</dbReference>